<accession>A0A7D9LEQ1</accession>
<dbReference type="AlphaFoldDB" id="A0A7D9LEQ1"/>
<keyword evidence="2" id="KW-1185">Reference proteome</keyword>
<reference evidence="1" key="1">
    <citation type="submission" date="2020-04" db="EMBL/GenBank/DDBJ databases">
        <authorList>
            <person name="Alioto T."/>
            <person name="Alioto T."/>
            <person name="Gomez Garrido J."/>
        </authorList>
    </citation>
    <scope>NUCLEOTIDE SEQUENCE</scope>
    <source>
        <strain evidence="1">A484AB</strain>
    </source>
</reference>
<name>A0A7D9LEQ1_PARCT</name>
<evidence type="ECO:0000313" key="1">
    <source>
        <dbReference type="EMBL" id="CAB4032541.1"/>
    </source>
</evidence>
<comment type="caution">
    <text evidence="1">The sequence shown here is derived from an EMBL/GenBank/DDBJ whole genome shotgun (WGS) entry which is preliminary data.</text>
</comment>
<organism evidence="1 2">
    <name type="scientific">Paramuricea clavata</name>
    <name type="common">Red gorgonian</name>
    <name type="synonym">Violescent sea-whip</name>
    <dbReference type="NCBI Taxonomy" id="317549"/>
    <lineage>
        <taxon>Eukaryota</taxon>
        <taxon>Metazoa</taxon>
        <taxon>Cnidaria</taxon>
        <taxon>Anthozoa</taxon>
        <taxon>Octocorallia</taxon>
        <taxon>Malacalcyonacea</taxon>
        <taxon>Plexauridae</taxon>
        <taxon>Paramuricea</taxon>
    </lineage>
</organism>
<proteinExistence type="predicted"/>
<sequence>MIQNSQEKIKKNCKVTSKQCLAESTEKPPPKSRILPGVMKARRSIMFNDVDRSQKLIERLNKYGICLVSGRKYEIMDKIGKHHLEKAIELVKEKKSFVIVLDNIDWTQKVYDAQKENQNKSVHAVSSCLVFDCVSSSHLPDNLPQISNDEEKTKLAIQLTEEEITETTRRYQTFVARILLGVFSLSKAFWKVY</sequence>
<protein>
    <submittedName>
        <fullName evidence="1">Uncharacterized protein</fullName>
    </submittedName>
</protein>
<dbReference type="EMBL" id="CACRXK020018483">
    <property type="protein sequence ID" value="CAB4032541.1"/>
    <property type="molecule type" value="Genomic_DNA"/>
</dbReference>
<dbReference type="Proteomes" id="UP001152795">
    <property type="component" value="Unassembled WGS sequence"/>
</dbReference>
<evidence type="ECO:0000313" key="2">
    <source>
        <dbReference type="Proteomes" id="UP001152795"/>
    </source>
</evidence>
<gene>
    <name evidence="1" type="ORF">PACLA_8A042935</name>
</gene>